<name>E9E2W9_METAQ</name>
<feature type="region of interest" description="Disordered" evidence="4">
    <location>
        <begin position="93"/>
        <end position="166"/>
    </location>
</feature>
<evidence type="ECO:0000259" key="5">
    <source>
        <dbReference type="PROSITE" id="PS01031"/>
    </source>
</evidence>
<dbReference type="InParanoid" id="E9E2W9"/>
<dbReference type="EMBL" id="GL698496">
    <property type="protein sequence ID" value="EFY89785.1"/>
    <property type="molecule type" value="Genomic_DNA"/>
</dbReference>
<feature type="compositionally biased region" description="Basic and acidic residues" evidence="4">
    <location>
        <begin position="152"/>
        <end position="166"/>
    </location>
</feature>
<proteinExistence type="inferred from homology"/>
<dbReference type="InterPro" id="IPR002068">
    <property type="entry name" value="A-crystallin/Hsp20_dom"/>
</dbReference>
<gene>
    <name evidence="6" type="ORF">MAC_04217</name>
</gene>
<organism evidence="7">
    <name type="scientific">Metarhizium acridum (strain CQMa 102)</name>
    <dbReference type="NCBI Taxonomy" id="655827"/>
    <lineage>
        <taxon>Eukaryota</taxon>
        <taxon>Fungi</taxon>
        <taxon>Dikarya</taxon>
        <taxon>Ascomycota</taxon>
        <taxon>Pezizomycotina</taxon>
        <taxon>Sordariomycetes</taxon>
        <taxon>Hypocreomycetidae</taxon>
        <taxon>Hypocreales</taxon>
        <taxon>Clavicipitaceae</taxon>
        <taxon>Metarhizium</taxon>
    </lineage>
</organism>
<dbReference type="Gene3D" id="2.60.40.790">
    <property type="match status" value="1"/>
</dbReference>
<keyword evidence="7" id="KW-1185">Reference proteome</keyword>
<dbReference type="PROSITE" id="PS01031">
    <property type="entry name" value="SHSP"/>
    <property type="match status" value="1"/>
</dbReference>
<reference evidence="6 7" key="1">
    <citation type="journal article" date="2011" name="PLoS Genet.">
        <title>Genome sequencing and comparative transcriptomics of the model entomopathogenic fungi Metarhizium anisopliae and M. acridum.</title>
        <authorList>
            <person name="Gao Q."/>
            <person name="Jin K."/>
            <person name="Ying S.H."/>
            <person name="Zhang Y."/>
            <person name="Xiao G."/>
            <person name="Shang Y."/>
            <person name="Duan Z."/>
            <person name="Hu X."/>
            <person name="Xie X.Q."/>
            <person name="Zhou G."/>
            <person name="Peng G."/>
            <person name="Luo Z."/>
            <person name="Huang W."/>
            <person name="Wang B."/>
            <person name="Fang W."/>
            <person name="Wang S."/>
            <person name="Zhong Y."/>
            <person name="Ma L.J."/>
            <person name="St Leger R.J."/>
            <person name="Zhao G.P."/>
            <person name="Pei Y."/>
            <person name="Feng M.G."/>
            <person name="Xia Y."/>
            <person name="Wang C."/>
        </authorList>
    </citation>
    <scope>NUCLEOTIDE SEQUENCE [LARGE SCALE GENOMIC DNA]</scope>
    <source>
        <strain evidence="6 7">CQMa 102</strain>
    </source>
</reference>
<comment type="similarity">
    <text evidence="2 3">Belongs to the small heat shock protein (HSP20) family.</text>
</comment>
<evidence type="ECO:0000256" key="4">
    <source>
        <dbReference type="SAM" id="MobiDB-lite"/>
    </source>
</evidence>
<dbReference type="Pfam" id="PF00011">
    <property type="entry name" value="HSP20"/>
    <property type="match status" value="1"/>
</dbReference>
<feature type="compositionally biased region" description="Basic and acidic residues" evidence="4">
    <location>
        <begin position="117"/>
        <end position="127"/>
    </location>
</feature>
<accession>E9E2W9</accession>
<evidence type="ECO:0000313" key="6">
    <source>
        <dbReference type="EMBL" id="EFY89785.1"/>
    </source>
</evidence>
<dbReference type="GeneID" id="19248528"/>
<dbReference type="OMA" id="MSLARQF"/>
<evidence type="ECO:0000256" key="1">
    <source>
        <dbReference type="ARBA" id="ARBA00023016"/>
    </source>
</evidence>
<dbReference type="InterPro" id="IPR031107">
    <property type="entry name" value="Small_HSP"/>
</dbReference>
<dbReference type="AlphaFoldDB" id="E9E2W9"/>
<dbReference type="STRING" id="655827.E9E2W9"/>
<dbReference type="RefSeq" id="XP_007810557.1">
    <property type="nucleotide sequence ID" value="XM_007812366.1"/>
</dbReference>
<dbReference type="KEGG" id="maw:19248528"/>
<feature type="compositionally biased region" description="Polar residues" evidence="4">
    <location>
        <begin position="136"/>
        <end position="151"/>
    </location>
</feature>
<keyword evidence="1 6" id="KW-0346">Stress response</keyword>
<dbReference type="Proteomes" id="UP000002499">
    <property type="component" value="Unassembled WGS sequence"/>
</dbReference>
<dbReference type="eggNOG" id="KOG0710">
    <property type="taxonomic scope" value="Eukaryota"/>
</dbReference>
<evidence type="ECO:0000256" key="2">
    <source>
        <dbReference type="PROSITE-ProRule" id="PRU00285"/>
    </source>
</evidence>
<protein>
    <submittedName>
        <fullName evidence="6">Heat shock protein 30</fullName>
    </submittedName>
</protein>
<feature type="domain" description="SHSP" evidence="5">
    <location>
        <begin position="41"/>
        <end position="222"/>
    </location>
</feature>
<evidence type="ECO:0000313" key="7">
    <source>
        <dbReference type="Proteomes" id="UP000002499"/>
    </source>
</evidence>
<dbReference type="PANTHER" id="PTHR11527">
    <property type="entry name" value="HEAT-SHOCK PROTEIN 20 FAMILY MEMBER"/>
    <property type="match status" value="1"/>
</dbReference>
<dbReference type="InterPro" id="IPR008978">
    <property type="entry name" value="HSP20-like_chaperone"/>
</dbReference>
<dbReference type="HOGENOM" id="CLU_046737_1_1_1"/>
<dbReference type="SUPFAM" id="SSF49764">
    <property type="entry name" value="HSP20-like chaperones"/>
    <property type="match status" value="1"/>
</dbReference>
<dbReference type="OrthoDB" id="1431247at2759"/>
<sequence>MAFFPRTIHNHQDQSFTPLFRLLDDFDTYSRQQNPKANRHCLVRQWQPKFDVRETTDAYELHGELPGVNKDNVNIEFSEPQTLVIRGKVERSYTAGTPPAGQVEDSAMSGGLSSAAEEPKTTRRATVEDEEDEEWSNASHSRPGTPTTTTAEIDKQPEPEEKKVADKAKYWLKERSVGEFSRSFNFPNRVDQDGVTANFKDGILSIVVPKAKKHESRRIAIN</sequence>
<evidence type="ECO:0000256" key="3">
    <source>
        <dbReference type="RuleBase" id="RU003616"/>
    </source>
</evidence>